<proteinExistence type="inferred from homology"/>
<dbReference type="GO" id="GO:0005814">
    <property type="term" value="C:centriole"/>
    <property type="evidence" value="ECO:0007669"/>
    <property type="project" value="TreeGrafter"/>
</dbReference>
<dbReference type="EMBL" id="CP045902">
    <property type="protein sequence ID" value="QQP38649.1"/>
    <property type="molecule type" value="Genomic_DNA"/>
</dbReference>
<feature type="repeat" description="WD" evidence="4">
    <location>
        <begin position="78"/>
        <end position="119"/>
    </location>
</feature>
<sequence length="172" mass="18903">CVHSPSGHLLASASRDCSIRLWSLKGLNKGKSSELKGHSGPVRSVDFSADGSRLLSASEDKSIKLWTLENNGKFLRSFTGHNHWVRRARWSPDNRTLASVSEDKTLRLWDPATGKEVHSFKEPGQGFGQDVAFHPSGSCIAIGTSDAKVKIYDIRALKLHQSYSSHTGPVHQ</sequence>
<dbReference type="OrthoDB" id="10264588at2759"/>
<dbReference type="InterPro" id="IPR015943">
    <property type="entry name" value="WD40/YVTN_repeat-like_dom_sf"/>
</dbReference>
<keyword evidence="1 4" id="KW-0853">WD repeat</keyword>
<dbReference type="SUPFAM" id="SSF50978">
    <property type="entry name" value="WD40 repeat-like"/>
    <property type="match status" value="1"/>
</dbReference>
<gene>
    <name evidence="5" type="ORF">FKW44_019284</name>
</gene>
<dbReference type="InterPro" id="IPR050505">
    <property type="entry name" value="WDR55/POC1"/>
</dbReference>
<evidence type="ECO:0000313" key="5">
    <source>
        <dbReference type="EMBL" id="QQP38649.1"/>
    </source>
</evidence>
<evidence type="ECO:0000256" key="1">
    <source>
        <dbReference type="ARBA" id="ARBA00022574"/>
    </source>
</evidence>
<dbReference type="PRINTS" id="PR00320">
    <property type="entry name" value="GPROTEINBRPT"/>
</dbReference>
<dbReference type="CDD" id="cd00200">
    <property type="entry name" value="WD40"/>
    <property type="match status" value="1"/>
</dbReference>
<dbReference type="GO" id="GO:0060271">
    <property type="term" value="P:cilium assembly"/>
    <property type="evidence" value="ECO:0007669"/>
    <property type="project" value="TreeGrafter"/>
</dbReference>
<comment type="similarity">
    <text evidence="3">Belongs to the WD repeat POC1 family.</text>
</comment>
<feature type="non-terminal residue" evidence="5">
    <location>
        <position position="1"/>
    </location>
</feature>
<evidence type="ECO:0000256" key="3">
    <source>
        <dbReference type="ARBA" id="ARBA00037984"/>
    </source>
</evidence>
<evidence type="ECO:0000256" key="4">
    <source>
        <dbReference type="PROSITE-ProRule" id="PRU00221"/>
    </source>
</evidence>
<organism evidence="5 6">
    <name type="scientific">Caligus rogercresseyi</name>
    <name type="common">Sea louse</name>
    <dbReference type="NCBI Taxonomy" id="217165"/>
    <lineage>
        <taxon>Eukaryota</taxon>
        <taxon>Metazoa</taxon>
        <taxon>Ecdysozoa</taxon>
        <taxon>Arthropoda</taxon>
        <taxon>Crustacea</taxon>
        <taxon>Multicrustacea</taxon>
        <taxon>Hexanauplia</taxon>
        <taxon>Copepoda</taxon>
        <taxon>Siphonostomatoida</taxon>
        <taxon>Caligidae</taxon>
        <taxon>Caligus</taxon>
    </lineage>
</organism>
<feature type="repeat" description="WD" evidence="4">
    <location>
        <begin position="1"/>
        <end position="25"/>
    </location>
</feature>
<keyword evidence="2" id="KW-0677">Repeat</keyword>
<dbReference type="SMART" id="SM00320">
    <property type="entry name" value="WD40"/>
    <property type="match status" value="3"/>
</dbReference>
<dbReference type="Pfam" id="PF00400">
    <property type="entry name" value="WD40"/>
    <property type="match status" value="4"/>
</dbReference>
<dbReference type="PROSITE" id="PS50294">
    <property type="entry name" value="WD_REPEATS_REGION"/>
    <property type="match status" value="2"/>
</dbReference>
<feature type="repeat" description="WD" evidence="4">
    <location>
        <begin position="35"/>
        <end position="76"/>
    </location>
</feature>
<dbReference type="PROSITE" id="PS50082">
    <property type="entry name" value="WD_REPEATS_2"/>
    <property type="match status" value="3"/>
</dbReference>
<dbReference type="InterPro" id="IPR036322">
    <property type="entry name" value="WD40_repeat_dom_sf"/>
</dbReference>
<name>A0A7T8JY20_CALRO</name>
<feature type="non-terminal residue" evidence="5">
    <location>
        <position position="172"/>
    </location>
</feature>
<dbReference type="Proteomes" id="UP000595437">
    <property type="component" value="Chromosome 13"/>
</dbReference>
<dbReference type="InterPro" id="IPR020472">
    <property type="entry name" value="WD40_PAC1"/>
</dbReference>
<accession>A0A7T8JY20</accession>
<reference evidence="6" key="1">
    <citation type="submission" date="2021-01" db="EMBL/GenBank/DDBJ databases">
        <title>Caligus Genome Assembly.</title>
        <authorList>
            <person name="Gallardo-Escarate C."/>
        </authorList>
    </citation>
    <scope>NUCLEOTIDE SEQUENCE [LARGE SCALE GENOMIC DNA]</scope>
</reference>
<protein>
    <submittedName>
        <fullName evidence="5">Uncharacterized protein</fullName>
    </submittedName>
</protein>
<evidence type="ECO:0000313" key="6">
    <source>
        <dbReference type="Proteomes" id="UP000595437"/>
    </source>
</evidence>
<dbReference type="PANTHER" id="PTHR44019">
    <property type="entry name" value="WD REPEAT-CONTAINING PROTEIN 55"/>
    <property type="match status" value="1"/>
</dbReference>
<dbReference type="InterPro" id="IPR001680">
    <property type="entry name" value="WD40_rpt"/>
</dbReference>
<dbReference type="PANTHER" id="PTHR44019:SF8">
    <property type="entry name" value="POC1 CENTRIOLAR PROTEIN HOMOLOG"/>
    <property type="match status" value="1"/>
</dbReference>
<dbReference type="GO" id="GO:0036064">
    <property type="term" value="C:ciliary basal body"/>
    <property type="evidence" value="ECO:0007669"/>
    <property type="project" value="TreeGrafter"/>
</dbReference>
<dbReference type="Gene3D" id="2.130.10.10">
    <property type="entry name" value="YVTN repeat-like/Quinoprotein amine dehydrogenase"/>
    <property type="match status" value="2"/>
</dbReference>
<evidence type="ECO:0000256" key="2">
    <source>
        <dbReference type="ARBA" id="ARBA00022737"/>
    </source>
</evidence>
<dbReference type="AlphaFoldDB" id="A0A7T8JY20"/>
<keyword evidence="6" id="KW-1185">Reference proteome</keyword>